<dbReference type="SUPFAM" id="SSF160387">
    <property type="entry name" value="NosL/MerB-like"/>
    <property type="match status" value="1"/>
</dbReference>
<reference evidence="1" key="1">
    <citation type="submission" date="2018-06" db="EMBL/GenBank/DDBJ databases">
        <authorList>
            <person name="Zhirakovskaya E."/>
        </authorList>
    </citation>
    <scope>NUCLEOTIDE SEQUENCE</scope>
</reference>
<organism evidence="1">
    <name type="scientific">hydrothermal vent metagenome</name>
    <dbReference type="NCBI Taxonomy" id="652676"/>
    <lineage>
        <taxon>unclassified sequences</taxon>
        <taxon>metagenomes</taxon>
        <taxon>ecological metagenomes</taxon>
    </lineage>
</organism>
<gene>
    <name evidence="1" type="ORF">MNBD_ALPHA05-1732</name>
</gene>
<dbReference type="Gene3D" id="3.30.70.2050">
    <property type="match status" value="1"/>
</dbReference>
<protein>
    <submittedName>
        <fullName evidence="1">Nitrous oxide reductase maturation protein, outer-membrane lipoprotein NosL</fullName>
    </submittedName>
</protein>
<dbReference type="Gene3D" id="3.30.70.2060">
    <property type="match status" value="1"/>
</dbReference>
<proteinExistence type="predicted"/>
<dbReference type="InterPro" id="IPR008719">
    <property type="entry name" value="N2O_reductase_NosL"/>
</dbReference>
<dbReference type="PROSITE" id="PS51257">
    <property type="entry name" value="PROKAR_LIPOPROTEIN"/>
    <property type="match status" value="1"/>
</dbReference>
<sequence>MIVRGFILAGLALFTSGCGSEPEKTTAPLPTAMTDDAVGYFCQMSIFEHEGPKAQIFVAGEQDPLWFSQVRDGIVFTRLPEETREVTAFYVNDMGNTDDWTSPGIDNWIDASDAYFVIESKRWGGMGASEAVPFGDKAKALKYIE</sequence>
<dbReference type="AlphaFoldDB" id="A0A3B0S8F9"/>
<dbReference type="PANTHER" id="PTHR41247:SF1">
    <property type="entry name" value="HTH-TYPE TRANSCRIPTIONAL REPRESSOR YCNK"/>
    <property type="match status" value="1"/>
</dbReference>
<dbReference type="EMBL" id="UOEH01000218">
    <property type="protein sequence ID" value="VAV97146.1"/>
    <property type="molecule type" value="Genomic_DNA"/>
</dbReference>
<dbReference type="PANTHER" id="PTHR41247">
    <property type="entry name" value="HTH-TYPE TRANSCRIPTIONAL REPRESSOR YCNK"/>
    <property type="match status" value="1"/>
</dbReference>
<dbReference type="Pfam" id="PF05573">
    <property type="entry name" value="NosL"/>
    <property type="match status" value="1"/>
</dbReference>
<evidence type="ECO:0000313" key="1">
    <source>
        <dbReference type="EMBL" id="VAV97146.1"/>
    </source>
</evidence>
<feature type="non-terminal residue" evidence="1">
    <location>
        <position position="145"/>
    </location>
</feature>
<keyword evidence="1" id="KW-0449">Lipoprotein</keyword>
<accession>A0A3B0S8F9</accession>
<name>A0A3B0S8F9_9ZZZZ</name>